<reference evidence="1 2" key="1">
    <citation type="submission" date="2024-04" db="EMBL/GenBank/DDBJ databases">
        <title>draft genome sequnece of Paenibacillus filicis.</title>
        <authorList>
            <person name="Kim D.-U."/>
        </authorList>
    </citation>
    <scope>NUCLEOTIDE SEQUENCE [LARGE SCALE GENOMIC DNA]</scope>
    <source>
        <strain evidence="1 2">KACC14197</strain>
    </source>
</reference>
<evidence type="ECO:0000313" key="2">
    <source>
        <dbReference type="Proteomes" id="UP001469365"/>
    </source>
</evidence>
<evidence type="ECO:0000313" key="1">
    <source>
        <dbReference type="EMBL" id="MEK8127478.1"/>
    </source>
</evidence>
<gene>
    <name evidence="1" type="ORF">WMW72_06070</name>
</gene>
<keyword evidence="1" id="KW-0282">Flagellum</keyword>
<protein>
    <submittedName>
        <fullName evidence="1">Flagellar protein</fullName>
    </submittedName>
</protein>
<dbReference type="Proteomes" id="UP001469365">
    <property type="component" value="Unassembled WGS sequence"/>
</dbReference>
<keyword evidence="1" id="KW-0969">Cilium</keyword>
<name>A0ABU9DF43_9BACL</name>
<comment type="caution">
    <text evidence="1">The sequence shown here is derived from an EMBL/GenBank/DDBJ whole genome shotgun (WGS) entry which is preliminary data.</text>
</comment>
<dbReference type="RefSeq" id="WP_341414520.1">
    <property type="nucleotide sequence ID" value="NZ_JBBPCC010000002.1"/>
</dbReference>
<accession>A0ABU9DF43</accession>
<proteinExistence type="predicted"/>
<dbReference type="EMBL" id="JBBPCC010000002">
    <property type="protein sequence ID" value="MEK8127478.1"/>
    <property type="molecule type" value="Genomic_DNA"/>
</dbReference>
<keyword evidence="2" id="KW-1185">Reference proteome</keyword>
<sequence length="136" mass="15892">MTMLKVANCPSCGKVYQKNIRNLCHDCQFVLDSDYTRCADFLRRSHKATTAEMSEATGVSLRQIHIFIKENKLPVTYYPGLTYPCNSCGSGIRQHNLCLNCRMRLVSDIRHMREQEEKVKERGVGFQIRDRERIRY</sequence>
<keyword evidence="1" id="KW-0966">Cell projection</keyword>
<organism evidence="1 2">
    <name type="scientific">Paenibacillus filicis</name>
    <dbReference type="NCBI Taxonomy" id="669464"/>
    <lineage>
        <taxon>Bacteria</taxon>
        <taxon>Bacillati</taxon>
        <taxon>Bacillota</taxon>
        <taxon>Bacilli</taxon>
        <taxon>Bacillales</taxon>
        <taxon>Paenibacillaceae</taxon>
        <taxon>Paenibacillus</taxon>
    </lineage>
</organism>